<dbReference type="CDD" id="cd00093">
    <property type="entry name" value="HTH_XRE"/>
    <property type="match status" value="1"/>
</dbReference>
<dbReference type="PANTHER" id="PTHR46797:SF1">
    <property type="entry name" value="METHYLPHOSPHONATE SYNTHASE"/>
    <property type="match status" value="1"/>
</dbReference>
<dbReference type="SMART" id="SM00530">
    <property type="entry name" value="HTH_XRE"/>
    <property type="match status" value="1"/>
</dbReference>
<reference evidence="3" key="1">
    <citation type="submission" date="2019-12" db="EMBL/GenBank/DDBJ databases">
        <title>Microbes associate with the intestines of laboratory mice.</title>
        <authorList>
            <person name="Navarre W."/>
            <person name="Wong E."/>
        </authorList>
    </citation>
    <scope>NUCLEOTIDE SEQUENCE</scope>
    <source>
        <strain evidence="3">NM79_F5</strain>
    </source>
</reference>
<dbReference type="SUPFAM" id="SSF47413">
    <property type="entry name" value="lambda repressor-like DNA-binding domains"/>
    <property type="match status" value="1"/>
</dbReference>
<evidence type="ECO:0000259" key="2">
    <source>
        <dbReference type="PROSITE" id="PS50943"/>
    </source>
</evidence>
<proteinExistence type="predicted"/>
<dbReference type="InterPro" id="IPR050807">
    <property type="entry name" value="TransReg_Diox_bact_type"/>
</dbReference>
<name>A0A964W315_9CLOT</name>
<protein>
    <submittedName>
        <fullName evidence="3">Helix-turn-helix domain-containing protein</fullName>
    </submittedName>
</protein>
<evidence type="ECO:0000256" key="1">
    <source>
        <dbReference type="ARBA" id="ARBA00023125"/>
    </source>
</evidence>
<dbReference type="GO" id="GO:0003700">
    <property type="term" value="F:DNA-binding transcription factor activity"/>
    <property type="evidence" value="ECO:0007669"/>
    <property type="project" value="TreeGrafter"/>
</dbReference>
<dbReference type="RefSeq" id="WP_160359716.1">
    <property type="nucleotide sequence ID" value="NZ_WSRQ01000023.1"/>
</dbReference>
<dbReference type="AlphaFoldDB" id="A0A964W315"/>
<dbReference type="PROSITE" id="PS50943">
    <property type="entry name" value="HTH_CROC1"/>
    <property type="match status" value="1"/>
</dbReference>
<dbReference type="GO" id="GO:0003677">
    <property type="term" value="F:DNA binding"/>
    <property type="evidence" value="ECO:0007669"/>
    <property type="project" value="UniProtKB-KW"/>
</dbReference>
<organism evidence="3 4">
    <name type="scientific">Clostridium chromiireducens</name>
    <dbReference type="NCBI Taxonomy" id="225345"/>
    <lineage>
        <taxon>Bacteria</taxon>
        <taxon>Bacillati</taxon>
        <taxon>Bacillota</taxon>
        <taxon>Clostridia</taxon>
        <taxon>Eubacteriales</taxon>
        <taxon>Clostridiaceae</taxon>
        <taxon>Clostridium</taxon>
    </lineage>
</organism>
<dbReference type="Proteomes" id="UP000656077">
    <property type="component" value="Unassembled WGS sequence"/>
</dbReference>
<dbReference type="InterPro" id="IPR001387">
    <property type="entry name" value="Cro/C1-type_HTH"/>
</dbReference>
<sequence>MNEINYVEMGKRIKLEREKNNMTRDSLAEAVEISAIYLSQLERSERNGSLSVICKIASVLNVSLDYLIYGNDSIEVNKDDVIRKINNLNKRELQVVDSILTTIIPNLKK</sequence>
<evidence type="ECO:0000313" key="3">
    <source>
        <dbReference type="EMBL" id="MVX64885.1"/>
    </source>
</evidence>
<dbReference type="Pfam" id="PF01381">
    <property type="entry name" value="HTH_3"/>
    <property type="match status" value="1"/>
</dbReference>
<dbReference type="EMBL" id="WSRQ01000023">
    <property type="protein sequence ID" value="MVX64885.1"/>
    <property type="molecule type" value="Genomic_DNA"/>
</dbReference>
<comment type="caution">
    <text evidence="3">The sequence shown here is derived from an EMBL/GenBank/DDBJ whole genome shotgun (WGS) entry which is preliminary data.</text>
</comment>
<dbReference type="Gene3D" id="1.10.260.40">
    <property type="entry name" value="lambda repressor-like DNA-binding domains"/>
    <property type="match status" value="1"/>
</dbReference>
<keyword evidence="1" id="KW-0238">DNA-binding</keyword>
<gene>
    <name evidence="3" type="ORF">GKZ28_14400</name>
</gene>
<dbReference type="GO" id="GO:0005829">
    <property type="term" value="C:cytosol"/>
    <property type="evidence" value="ECO:0007669"/>
    <property type="project" value="TreeGrafter"/>
</dbReference>
<dbReference type="InterPro" id="IPR010982">
    <property type="entry name" value="Lambda_DNA-bd_dom_sf"/>
</dbReference>
<feature type="domain" description="HTH cro/C1-type" evidence="2">
    <location>
        <begin position="13"/>
        <end position="67"/>
    </location>
</feature>
<dbReference type="PANTHER" id="PTHR46797">
    <property type="entry name" value="HTH-TYPE TRANSCRIPTIONAL REGULATOR"/>
    <property type="match status" value="1"/>
</dbReference>
<evidence type="ECO:0000313" key="4">
    <source>
        <dbReference type="Proteomes" id="UP000656077"/>
    </source>
</evidence>
<accession>A0A964W315</accession>